<organism evidence="1 2">
    <name type="scientific">Araneus ventricosus</name>
    <name type="common">Orbweaver spider</name>
    <name type="synonym">Epeira ventricosa</name>
    <dbReference type="NCBI Taxonomy" id="182803"/>
    <lineage>
        <taxon>Eukaryota</taxon>
        <taxon>Metazoa</taxon>
        <taxon>Ecdysozoa</taxon>
        <taxon>Arthropoda</taxon>
        <taxon>Chelicerata</taxon>
        <taxon>Arachnida</taxon>
        <taxon>Araneae</taxon>
        <taxon>Araneomorphae</taxon>
        <taxon>Entelegynae</taxon>
        <taxon>Araneoidea</taxon>
        <taxon>Araneidae</taxon>
        <taxon>Araneus</taxon>
    </lineage>
</organism>
<sequence length="94" mass="11016">MDTFGRLDTIQEAISEMLLGDEQLSKMFDDDFAKAEEYRYKLNQFSAELEYIIKMKVEMLPGEIVAPHNATRKFKLPKLELTKSTDELKDYVNF</sequence>
<accession>A0A4Y2ALF6</accession>
<evidence type="ECO:0000313" key="2">
    <source>
        <dbReference type="Proteomes" id="UP000499080"/>
    </source>
</evidence>
<dbReference type="Proteomes" id="UP000499080">
    <property type="component" value="Unassembled WGS sequence"/>
</dbReference>
<evidence type="ECO:0000313" key="1">
    <source>
        <dbReference type="EMBL" id="GBL80096.1"/>
    </source>
</evidence>
<proteinExistence type="predicted"/>
<keyword evidence="2" id="KW-1185">Reference proteome</keyword>
<dbReference type="EMBL" id="BGPR01000020">
    <property type="protein sequence ID" value="GBL80096.1"/>
    <property type="molecule type" value="Genomic_DNA"/>
</dbReference>
<reference evidence="1 2" key="1">
    <citation type="journal article" date="2019" name="Sci. Rep.">
        <title>Orb-weaving spider Araneus ventricosus genome elucidates the spidroin gene catalogue.</title>
        <authorList>
            <person name="Kono N."/>
            <person name="Nakamura H."/>
            <person name="Ohtoshi R."/>
            <person name="Moran D.A.P."/>
            <person name="Shinohara A."/>
            <person name="Yoshida Y."/>
            <person name="Fujiwara M."/>
            <person name="Mori M."/>
            <person name="Tomita M."/>
            <person name="Arakawa K."/>
        </authorList>
    </citation>
    <scope>NUCLEOTIDE SEQUENCE [LARGE SCALE GENOMIC DNA]</scope>
</reference>
<name>A0A4Y2ALF6_ARAVE</name>
<protein>
    <submittedName>
        <fullName evidence="1">Uncharacterized protein</fullName>
    </submittedName>
</protein>
<dbReference type="AlphaFoldDB" id="A0A4Y2ALF6"/>
<comment type="caution">
    <text evidence="1">The sequence shown here is derived from an EMBL/GenBank/DDBJ whole genome shotgun (WGS) entry which is preliminary data.</text>
</comment>
<gene>
    <name evidence="1" type="ORF">AVEN_29098_1</name>
</gene>
<dbReference type="OrthoDB" id="6434812at2759"/>